<dbReference type="GO" id="GO:0022857">
    <property type="term" value="F:transmembrane transporter activity"/>
    <property type="evidence" value="ECO:0007669"/>
    <property type="project" value="InterPro"/>
</dbReference>
<evidence type="ECO:0000256" key="2">
    <source>
        <dbReference type="ARBA" id="ARBA00022692"/>
    </source>
</evidence>
<dbReference type="Gene3D" id="1.20.1250.20">
    <property type="entry name" value="MFS general substrate transporter like domains"/>
    <property type="match status" value="2"/>
</dbReference>
<dbReference type="InterPro" id="IPR020846">
    <property type="entry name" value="MFS_dom"/>
</dbReference>
<keyword evidence="3 6" id="KW-1133">Transmembrane helix</keyword>
<feature type="compositionally biased region" description="Low complexity" evidence="5">
    <location>
        <begin position="862"/>
        <end position="877"/>
    </location>
</feature>
<comment type="caution">
    <text evidence="8">The sequence shown here is derived from an EMBL/GenBank/DDBJ whole genome shotgun (WGS) entry which is preliminary data.</text>
</comment>
<feature type="region of interest" description="Disordered" evidence="5">
    <location>
        <begin position="290"/>
        <end position="311"/>
    </location>
</feature>
<dbReference type="CDD" id="cd17364">
    <property type="entry name" value="MFS_PhT"/>
    <property type="match status" value="1"/>
</dbReference>
<protein>
    <recommendedName>
        <fullName evidence="7">Major facilitator superfamily (MFS) profile domain-containing protein</fullName>
    </recommendedName>
</protein>
<feature type="transmembrane region" description="Helical" evidence="6">
    <location>
        <begin position="515"/>
        <end position="536"/>
    </location>
</feature>
<dbReference type="EMBL" id="LWDD02000183">
    <property type="protein sequence ID" value="KAE8262978.1"/>
    <property type="molecule type" value="Genomic_DNA"/>
</dbReference>
<dbReference type="PROSITE" id="PS00216">
    <property type="entry name" value="SUGAR_TRANSPORT_1"/>
    <property type="match status" value="1"/>
</dbReference>
<feature type="transmembrane region" description="Helical" evidence="6">
    <location>
        <begin position="183"/>
        <end position="210"/>
    </location>
</feature>
<feature type="transmembrane region" description="Helical" evidence="6">
    <location>
        <begin position="482"/>
        <end position="503"/>
    </location>
</feature>
<feature type="compositionally biased region" description="Low complexity" evidence="5">
    <location>
        <begin position="676"/>
        <end position="698"/>
    </location>
</feature>
<feature type="transmembrane region" description="Helical" evidence="6">
    <location>
        <begin position="345"/>
        <end position="365"/>
    </location>
</feature>
<feature type="transmembrane region" description="Helical" evidence="6">
    <location>
        <begin position="385"/>
        <end position="406"/>
    </location>
</feature>
<dbReference type="SUPFAM" id="SSF103473">
    <property type="entry name" value="MFS general substrate transporter"/>
    <property type="match status" value="1"/>
</dbReference>
<evidence type="ECO:0000256" key="5">
    <source>
        <dbReference type="SAM" id="MobiDB-lite"/>
    </source>
</evidence>
<feature type="transmembrane region" description="Helical" evidence="6">
    <location>
        <begin position="225"/>
        <end position="244"/>
    </location>
</feature>
<feature type="region of interest" description="Disordered" evidence="5">
    <location>
        <begin position="954"/>
        <end position="983"/>
    </location>
</feature>
<evidence type="ECO:0000313" key="9">
    <source>
        <dbReference type="Proteomes" id="UP000077671"/>
    </source>
</evidence>
<dbReference type="Pfam" id="PF00083">
    <property type="entry name" value="Sugar_tr"/>
    <property type="match status" value="2"/>
</dbReference>
<evidence type="ECO:0000256" key="4">
    <source>
        <dbReference type="ARBA" id="ARBA00023136"/>
    </source>
</evidence>
<organism evidence="8 9">
    <name type="scientific">Tilletia caries</name>
    <name type="common">wheat bunt fungus</name>
    <dbReference type="NCBI Taxonomy" id="13290"/>
    <lineage>
        <taxon>Eukaryota</taxon>
        <taxon>Fungi</taxon>
        <taxon>Dikarya</taxon>
        <taxon>Basidiomycota</taxon>
        <taxon>Ustilaginomycotina</taxon>
        <taxon>Exobasidiomycetes</taxon>
        <taxon>Tilletiales</taxon>
        <taxon>Tilletiaceae</taxon>
        <taxon>Tilletia</taxon>
    </lineage>
</organism>
<reference evidence="8" key="1">
    <citation type="submission" date="2016-04" db="EMBL/GenBank/DDBJ databases">
        <authorList>
            <person name="Nguyen H.D."/>
            <person name="Kesanakurti P."/>
            <person name="Cullis J."/>
            <person name="Levesque C.A."/>
            <person name="Hambleton S."/>
        </authorList>
    </citation>
    <scope>NUCLEOTIDE SEQUENCE</scope>
    <source>
        <strain evidence="8">DAOMC 238032</strain>
    </source>
</reference>
<feature type="transmembrane region" description="Helical" evidence="6">
    <location>
        <begin position="418"/>
        <end position="436"/>
    </location>
</feature>
<keyword evidence="2 6" id="KW-0812">Transmembrane</keyword>
<feature type="compositionally biased region" description="Low complexity" evidence="5">
    <location>
        <begin position="954"/>
        <end position="970"/>
    </location>
</feature>
<dbReference type="Proteomes" id="UP000077671">
    <property type="component" value="Unassembled WGS sequence"/>
</dbReference>
<feature type="region of interest" description="Disordered" evidence="5">
    <location>
        <begin position="862"/>
        <end position="893"/>
    </location>
</feature>
<dbReference type="PANTHER" id="PTHR24064">
    <property type="entry name" value="SOLUTE CARRIER FAMILY 22 MEMBER"/>
    <property type="match status" value="1"/>
</dbReference>
<dbReference type="SUPFAM" id="SSF51306">
    <property type="entry name" value="LexA/Signal peptidase"/>
    <property type="match status" value="1"/>
</dbReference>
<feature type="region of interest" description="Disordered" evidence="5">
    <location>
        <begin position="675"/>
        <end position="698"/>
    </location>
</feature>
<dbReference type="Gene3D" id="2.10.109.10">
    <property type="entry name" value="Umud Fragment, subunit A"/>
    <property type="match status" value="1"/>
</dbReference>
<reference evidence="8" key="2">
    <citation type="journal article" date="2019" name="IMA Fungus">
        <title>Genome sequencing and comparison of five Tilletia species to identify candidate genes for the detection of regulated species infecting wheat.</title>
        <authorList>
            <person name="Nguyen H.D.T."/>
            <person name="Sultana T."/>
            <person name="Kesanakurti P."/>
            <person name="Hambleton S."/>
        </authorList>
    </citation>
    <scope>NUCLEOTIDE SEQUENCE</scope>
    <source>
        <strain evidence="8">DAOMC 238032</strain>
    </source>
</reference>
<keyword evidence="4 6" id="KW-0472">Membrane</keyword>
<feature type="transmembrane region" description="Helical" evidence="6">
    <location>
        <begin position="448"/>
        <end position="470"/>
    </location>
</feature>
<feature type="region of interest" description="Disordered" evidence="5">
    <location>
        <begin position="790"/>
        <end position="836"/>
    </location>
</feature>
<name>A0A8T8TLL9_9BASI</name>
<gene>
    <name evidence="8" type="ORF">A4X03_0g2036</name>
</gene>
<feature type="compositionally biased region" description="Basic and acidic residues" evidence="5">
    <location>
        <begin position="295"/>
        <end position="311"/>
    </location>
</feature>
<accession>A0A8T8TLL9</accession>
<evidence type="ECO:0000313" key="8">
    <source>
        <dbReference type="EMBL" id="KAE8262978.1"/>
    </source>
</evidence>
<dbReference type="GO" id="GO:0004252">
    <property type="term" value="F:serine-type endopeptidase activity"/>
    <property type="evidence" value="ECO:0007669"/>
    <property type="project" value="InterPro"/>
</dbReference>
<dbReference type="CDD" id="cd06530">
    <property type="entry name" value="S26_SPase_I"/>
    <property type="match status" value="1"/>
</dbReference>
<feature type="region of interest" description="Disordered" evidence="5">
    <location>
        <begin position="556"/>
        <end position="579"/>
    </location>
</feature>
<dbReference type="AlphaFoldDB" id="A0A8T8TLL9"/>
<evidence type="ECO:0000256" key="3">
    <source>
        <dbReference type="ARBA" id="ARBA00022989"/>
    </source>
</evidence>
<comment type="subcellular location">
    <subcellularLocation>
        <location evidence="1">Membrane</location>
        <topology evidence="1">Multi-pass membrane protein</topology>
    </subcellularLocation>
</comment>
<evidence type="ECO:0000256" key="1">
    <source>
        <dbReference type="ARBA" id="ARBA00004141"/>
    </source>
</evidence>
<dbReference type="PROSITE" id="PS50850">
    <property type="entry name" value="MFS"/>
    <property type="match status" value="1"/>
</dbReference>
<dbReference type="InterPro" id="IPR005828">
    <property type="entry name" value="MFS_sugar_transport-like"/>
</dbReference>
<dbReference type="GO" id="GO:0016020">
    <property type="term" value="C:membrane"/>
    <property type="evidence" value="ECO:0007669"/>
    <property type="project" value="UniProtKB-SubCell"/>
</dbReference>
<feature type="domain" description="Major facilitator superfamily (MFS) profile" evidence="7">
    <location>
        <begin position="44"/>
        <end position="539"/>
    </location>
</feature>
<dbReference type="InterPro" id="IPR019533">
    <property type="entry name" value="Peptidase_S26"/>
</dbReference>
<feature type="transmembrane region" description="Helical" evidence="6">
    <location>
        <begin position="117"/>
        <end position="135"/>
    </location>
</feature>
<proteinExistence type="predicted"/>
<evidence type="ECO:0000256" key="6">
    <source>
        <dbReference type="SAM" id="Phobius"/>
    </source>
</evidence>
<feature type="transmembrane region" description="Helical" evidence="6">
    <location>
        <begin position="44"/>
        <end position="74"/>
    </location>
</feature>
<dbReference type="InterPro" id="IPR036259">
    <property type="entry name" value="MFS_trans_sf"/>
</dbReference>
<dbReference type="InterPro" id="IPR036286">
    <property type="entry name" value="LexA/Signal_pep-like_sf"/>
</dbReference>
<sequence>MAFGADMDQWAPEPSDNASTGELGLVERKVQRTYLGLSWPEVKLLIIAGIGFLMDAYDLFVINMVIPILLLAYYPAGTKHIPWGLDGGVLKAAANIGNVFGQILFGSLGDLLGRSSVYGKELVIVIISVILMISVPSTPHFSGNAITGWITAFRFLMGIGIGGDYPMSAAIVSDRARLKNRGMLLAIIFSNQGLGNLLGGVAAVAVVAAYKGPVSAGDVHKLDGAWRILQGLSLVPAFGAYNSLRFKPDVFTNTQEDSNSHPVRSISFSGVIYYRFTLVESTRFQRARALQDVPSSREEQSEGKSEKEGKVLEQASIQERNHAAPNKPGRGEFVTYFSEWRHLRLLIGTCLTWFLVDITFYGIALNQSAILSAIGFTQGSTWGKLMKTATGNLIITSAGFLPGYWITIGLVEVLGRKTIQLIGFAGNAIFLAILAAHYDTLKNKTAPFFVVFVLLQLFFNFGANATTFIIPGEVFPTRVRSTAHGLSAACGKLGAIIASLGFAELSKPSSIGNKGVFWVFTGISVLGFVVTVLFTVETKGRDADLVDREEITGRSVGGEINSSTDHDPQNSKPQSPARARTRMVRLALRTTATATATATATGVQTQLLRTAAAQRTSSASASCSRCFPRPAAFLLLLPGAAAAAAAAPPSRAFRGLYGRSGCAVDGSRRSAVRWYATSKPESAPSPSPAEAESESGADSPTPSLLYRLTLYLLLSSPFLILLESCVCSVGTVTGTSMSPTLNPTESGLGVGGVDHVFLNRSPSRPDEMVCKRIIALEGDIVRVRAQGAGQFPSESEFTRPRARIPGSVPSPSSASQNPEEDDDDDDSLFHATRRRRRGKGVNGREWKLVRIPAHHAWVEGDASASAPSSSSARSGSSLEGGWSMGKSRDSREYGPVSLSLLTARVEYILFPFSRIGRPGRRSDLDLVGQELELDVESVDSKGGRRRTNTTVLLSRTGSRSTSASASASASLGGGEAHPDDSCLSPYVVDGSSLASEAVRYAPG</sequence>
<dbReference type="GO" id="GO:0006465">
    <property type="term" value="P:signal peptide processing"/>
    <property type="evidence" value="ECO:0007669"/>
    <property type="project" value="InterPro"/>
</dbReference>
<dbReference type="InterPro" id="IPR005829">
    <property type="entry name" value="Sugar_transporter_CS"/>
</dbReference>
<evidence type="ECO:0000259" key="7">
    <source>
        <dbReference type="PROSITE" id="PS50850"/>
    </source>
</evidence>
<feature type="transmembrane region" description="Helical" evidence="6">
    <location>
        <begin position="141"/>
        <end position="162"/>
    </location>
</feature>